<accession>A0A8J3QDK5</accession>
<evidence type="ECO:0000313" key="2">
    <source>
        <dbReference type="EMBL" id="GIH07733.1"/>
    </source>
</evidence>
<keyword evidence="3" id="KW-1185">Reference proteome</keyword>
<dbReference type="Pfam" id="PF22746">
    <property type="entry name" value="SHOCT-like_DUF2089-C"/>
    <property type="match status" value="1"/>
</dbReference>
<sequence>MNEQRMQILEMVAENKLTVDEADRLIAALDDTPTQNQATPESKPKRPKYLRVLVDSRDDGEQTHVNVRIPIQLIRAGVKLASIIPPKALDQANIELQRSGMPIDLTRLKPEDIDELIDHLGDMTVEVEDHENKVHVFCE</sequence>
<proteinExistence type="predicted"/>
<dbReference type="EMBL" id="BONY01000039">
    <property type="protein sequence ID" value="GIH07733.1"/>
    <property type="molecule type" value="Genomic_DNA"/>
</dbReference>
<organism evidence="2 3">
    <name type="scientific">Rhizocola hellebori</name>
    <dbReference type="NCBI Taxonomy" id="1392758"/>
    <lineage>
        <taxon>Bacteria</taxon>
        <taxon>Bacillati</taxon>
        <taxon>Actinomycetota</taxon>
        <taxon>Actinomycetes</taxon>
        <taxon>Micromonosporales</taxon>
        <taxon>Micromonosporaceae</taxon>
        <taxon>Rhizocola</taxon>
    </lineage>
</organism>
<evidence type="ECO:0000313" key="3">
    <source>
        <dbReference type="Proteomes" id="UP000612899"/>
    </source>
</evidence>
<dbReference type="Proteomes" id="UP000612899">
    <property type="component" value="Unassembled WGS sequence"/>
</dbReference>
<dbReference type="InterPro" id="IPR053959">
    <property type="entry name" value="YvlB/LiaX_N"/>
</dbReference>
<protein>
    <recommendedName>
        <fullName evidence="1">YvlB/LiaX N-terminal domain-containing protein</fullName>
    </recommendedName>
</protein>
<name>A0A8J3QDK5_9ACTN</name>
<reference evidence="2" key="1">
    <citation type="submission" date="2021-01" db="EMBL/GenBank/DDBJ databases">
        <title>Whole genome shotgun sequence of Rhizocola hellebori NBRC 109834.</title>
        <authorList>
            <person name="Komaki H."/>
            <person name="Tamura T."/>
        </authorList>
    </citation>
    <scope>NUCLEOTIDE SEQUENCE</scope>
    <source>
        <strain evidence="2">NBRC 109834</strain>
    </source>
</reference>
<gene>
    <name evidence="2" type="ORF">Rhe02_58000</name>
</gene>
<dbReference type="AlphaFoldDB" id="A0A8J3QDK5"/>
<feature type="domain" description="YvlB/LiaX N-terminal" evidence="1">
    <location>
        <begin position="3"/>
        <end position="32"/>
    </location>
</feature>
<evidence type="ECO:0000259" key="1">
    <source>
        <dbReference type="Pfam" id="PF22746"/>
    </source>
</evidence>
<comment type="caution">
    <text evidence="2">The sequence shown here is derived from an EMBL/GenBank/DDBJ whole genome shotgun (WGS) entry which is preliminary data.</text>
</comment>
<dbReference type="RefSeq" id="WP_203911504.1">
    <property type="nucleotide sequence ID" value="NZ_BONY01000039.1"/>
</dbReference>